<dbReference type="EMBL" id="KZ819993">
    <property type="protein sequence ID" value="PWN49898.1"/>
    <property type="molecule type" value="Genomic_DNA"/>
</dbReference>
<evidence type="ECO:0000313" key="1">
    <source>
        <dbReference type="EMBL" id="PWN49898.1"/>
    </source>
</evidence>
<gene>
    <name evidence="1" type="ORF">IE53DRAFT_316789</name>
</gene>
<evidence type="ECO:0000313" key="2">
    <source>
        <dbReference type="Proteomes" id="UP000245626"/>
    </source>
</evidence>
<dbReference type="Proteomes" id="UP000245626">
    <property type="component" value="Unassembled WGS sequence"/>
</dbReference>
<keyword evidence="2" id="KW-1185">Reference proteome</keyword>
<protein>
    <submittedName>
        <fullName evidence="1">BRE1-domain-containing protein</fullName>
    </submittedName>
</protein>
<reference evidence="1 2" key="1">
    <citation type="journal article" date="2018" name="Mol. Biol. Evol.">
        <title>Broad Genomic Sampling Reveals a Smut Pathogenic Ancestry of the Fungal Clade Ustilaginomycotina.</title>
        <authorList>
            <person name="Kijpornyongpan T."/>
            <person name="Mondo S.J."/>
            <person name="Barry K."/>
            <person name="Sandor L."/>
            <person name="Lee J."/>
            <person name="Lipzen A."/>
            <person name="Pangilinan J."/>
            <person name="LaButti K."/>
            <person name="Hainaut M."/>
            <person name="Henrissat B."/>
            <person name="Grigoriev I.V."/>
            <person name="Spatafora J.W."/>
            <person name="Aime M.C."/>
        </authorList>
    </citation>
    <scope>NUCLEOTIDE SEQUENCE [LARGE SCALE GENOMIC DNA]</scope>
    <source>
        <strain evidence="1 2">SA 807</strain>
    </source>
</reference>
<feature type="non-terminal residue" evidence="1">
    <location>
        <position position="1"/>
    </location>
</feature>
<sequence length="485" mass="55586">LDAEISELRKLSDARLLEADELRSELTKVKQKCEKLQGQAEDLPEEKIRATTMFQEVEAQIRLSHEETTRLRSVAEGLETENANLREKRHEFHQATAASALARSEELEKLVKTRDADVTRLRSQRDDLNAELSERRQREQVKFSQIEEMKALVNSKEERSSIFVSEIRRLRLKVASLRGEGRSVEMLKEASSDDELVEKLSTALKRAEDSLNDLELALTAAETSSAALCEEVDKLSLAYGEMERQASSKVMDLSRMEEKVLRLTTEKSKADNKYFSAMRAKESVESERRAALRNVERQVKVIEHYAEAEKTFSSQLALHEKEITAFKRGLQSHTVKISELETDLQNTRSRLNEMVKLKALAEEEAQKQIALAVEEGRQRKRAEEKTSRLERELEHAKRQLANATKEAARGKGKETSSYQDAHLESLNSLLRCSACKERYRDRIITKCLHTFCSVCVETRIQTRQRKCPHCGLSFAISDVQTLYRE</sequence>
<accession>A0ACD0NVK2</accession>
<name>A0ACD0NVK2_9BASI</name>
<organism evidence="1 2">
    <name type="scientific">Violaceomyces palustris</name>
    <dbReference type="NCBI Taxonomy" id="1673888"/>
    <lineage>
        <taxon>Eukaryota</taxon>
        <taxon>Fungi</taxon>
        <taxon>Dikarya</taxon>
        <taxon>Basidiomycota</taxon>
        <taxon>Ustilaginomycotina</taxon>
        <taxon>Ustilaginomycetes</taxon>
        <taxon>Violaceomycetales</taxon>
        <taxon>Violaceomycetaceae</taxon>
        <taxon>Violaceomyces</taxon>
    </lineage>
</organism>
<proteinExistence type="predicted"/>